<dbReference type="OrthoDB" id="3062838at2759"/>
<dbReference type="EMBL" id="LUEZ02000015">
    <property type="protein sequence ID" value="RDB27491.1"/>
    <property type="molecule type" value="Genomic_DNA"/>
</dbReference>
<dbReference type="InParanoid" id="A0A369JYQ9"/>
<keyword evidence="1" id="KW-1133">Transmembrane helix</keyword>
<feature type="transmembrane region" description="Helical" evidence="1">
    <location>
        <begin position="169"/>
        <end position="190"/>
    </location>
</feature>
<evidence type="ECO:0000313" key="2">
    <source>
        <dbReference type="EMBL" id="RDB27491.1"/>
    </source>
</evidence>
<feature type="transmembrane region" description="Helical" evidence="1">
    <location>
        <begin position="144"/>
        <end position="163"/>
    </location>
</feature>
<feature type="transmembrane region" description="Helical" evidence="1">
    <location>
        <begin position="75"/>
        <end position="94"/>
    </location>
</feature>
<sequence>MRSPAETQCETSSHQPSHDEDLLLTSEEYKGLAGQFSTLVIISTFTSTLIVAFLSLARDITTEDPTPRSTLHFEIGMLLGLSAMGIHIGVIVVGGRAAALCFRLAAATSHTTSSARRQAHADLISHMKEVDFYRYTKYCDQLQLIGAIVLLSAFLLLAFSLFTHWQLPWILLAASVVGGCSVFMTGFWTASVTGENVRQAWVAVRRSLGRGKPGKPQMEFGSVKPKEDV</sequence>
<keyword evidence="3" id="KW-1185">Reference proteome</keyword>
<dbReference type="AlphaFoldDB" id="A0A369JYQ9"/>
<protein>
    <submittedName>
        <fullName evidence="2">Uncharacterized protein</fullName>
    </submittedName>
</protein>
<feature type="transmembrane region" description="Helical" evidence="1">
    <location>
        <begin position="36"/>
        <end position="55"/>
    </location>
</feature>
<keyword evidence="1" id="KW-0812">Transmembrane</keyword>
<gene>
    <name evidence="2" type="ORF">Hypma_003840</name>
</gene>
<accession>A0A369JYQ9</accession>
<keyword evidence="1" id="KW-0472">Membrane</keyword>
<evidence type="ECO:0000313" key="3">
    <source>
        <dbReference type="Proteomes" id="UP000076154"/>
    </source>
</evidence>
<evidence type="ECO:0000256" key="1">
    <source>
        <dbReference type="SAM" id="Phobius"/>
    </source>
</evidence>
<proteinExistence type="predicted"/>
<organism evidence="2 3">
    <name type="scientific">Hypsizygus marmoreus</name>
    <name type="common">White beech mushroom</name>
    <name type="synonym">Agaricus marmoreus</name>
    <dbReference type="NCBI Taxonomy" id="39966"/>
    <lineage>
        <taxon>Eukaryota</taxon>
        <taxon>Fungi</taxon>
        <taxon>Dikarya</taxon>
        <taxon>Basidiomycota</taxon>
        <taxon>Agaricomycotina</taxon>
        <taxon>Agaricomycetes</taxon>
        <taxon>Agaricomycetidae</taxon>
        <taxon>Agaricales</taxon>
        <taxon>Tricholomatineae</taxon>
        <taxon>Lyophyllaceae</taxon>
        <taxon>Hypsizygus</taxon>
    </lineage>
</organism>
<comment type="caution">
    <text evidence="2">The sequence shown here is derived from an EMBL/GenBank/DDBJ whole genome shotgun (WGS) entry which is preliminary data.</text>
</comment>
<dbReference type="Proteomes" id="UP000076154">
    <property type="component" value="Unassembled WGS sequence"/>
</dbReference>
<name>A0A369JYQ9_HYPMA</name>
<reference evidence="2" key="1">
    <citation type="submission" date="2018-04" db="EMBL/GenBank/DDBJ databases">
        <title>Whole genome sequencing of Hypsizygus marmoreus.</title>
        <authorList>
            <person name="Choi I.-G."/>
            <person name="Min B."/>
            <person name="Kim J.-G."/>
            <person name="Kim S."/>
            <person name="Oh Y.-L."/>
            <person name="Kong W.-S."/>
            <person name="Park H."/>
            <person name="Jeong J."/>
            <person name="Song E.-S."/>
        </authorList>
    </citation>
    <scope>NUCLEOTIDE SEQUENCE [LARGE SCALE GENOMIC DNA]</scope>
    <source>
        <strain evidence="2">51987-8</strain>
    </source>
</reference>